<evidence type="ECO:0000313" key="4">
    <source>
        <dbReference type="Proteomes" id="UP000198551"/>
    </source>
</evidence>
<dbReference type="NCBIfam" id="TIGR02605">
    <property type="entry name" value="CxxC_CxxC_SSSS"/>
    <property type="match status" value="1"/>
</dbReference>
<proteinExistence type="predicted"/>
<feature type="domain" description="Putative regulatory protein FmdB zinc ribbon" evidence="2">
    <location>
        <begin position="1"/>
        <end position="41"/>
    </location>
</feature>
<keyword evidence="4" id="KW-1185">Reference proteome</keyword>
<protein>
    <submittedName>
        <fullName evidence="3">Putative regulatory protein, FmdB family</fullName>
    </submittedName>
</protein>
<reference evidence="4" key="1">
    <citation type="submission" date="2016-06" db="EMBL/GenBank/DDBJ databases">
        <authorList>
            <person name="Varghese N."/>
        </authorList>
    </citation>
    <scope>NUCLEOTIDE SEQUENCE [LARGE SCALE GENOMIC DNA]</scope>
    <source>
        <strain evidence="4">DSM 45555</strain>
    </source>
</reference>
<dbReference type="SMART" id="SM00834">
    <property type="entry name" value="CxxC_CXXC_SSSS"/>
    <property type="match status" value="1"/>
</dbReference>
<evidence type="ECO:0000256" key="1">
    <source>
        <dbReference type="SAM" id="MobiDB-lite"/>
    </source>
</evidence>
<evidence type="ECO:0000259" key="2">
    <source>
        <dbReference type="SMART" id="SM00834"/>
    </source>
</evidence>
<dbReference type="InterPro" id="IPR013429">
    <property type="entry name" value="Regulatory_FmdB_Zinc_ribbon"/>
</dbReference>
<accession>A0A1C4X6K1</accession>
<dbReference type="Proteomes" id="UP000198551">
    <property type="component" value="Unassembled WGS sequence"/>
</dbReference>
<dbReference type="EMBL" id="FMCV01000006">
    <property type="protein sequence ID" value="SCF04064.1"/>
    <property type="molecule type" value="Genomic_DNA"/>
</dbReference>
<dbReference type="RefSeq" id="WP_091044729.1">
    <property type="nucleotide sequence ID" value="NZ_FMCV01000006.1"/>
</dbReference>
<gene>
    <name evidence="3" type="ORF">GA0070215_106175</name>
</gene>
<dbReference type="AlphaFoldDB" id="A0A1C4X6K1"/>
<evidence type="ECO:0000313" key="3">
    <source>
        <dbReference type="EMBL" id="SCF04064.1"/>
    </source>
</evidence>
<organism evidence="3 4">
    <name type="scientific">Micromonospora marina</name>
    <dbReference type="NCBI Taxonomy" id="307120"/>
    <lineage>
        <taxon>Bacteria</taxon>
        <taxon>Bacillati</taxon>
        <taxon>Actinomycetota</taxon>
        <taxon>Actinomycetes</taxon>
        <taxon>Micromonosporales</taxon>
        <taxon>Micromonosporaceae</taxon>
        <taxon>Micromonospora</taxon>
    </lineage>
</organism>
<feature type="region of interest" description="Disordered" evidence="1">
    <location>
        <begin position="57"/>
        <end position="92"/>
    </location>
</feature>
<name>A0A1C4X6K1_9ACTN</name>
<sequence>MATFEYRCRQDGSFDVTLPVGAAGPSTACPRCAGPATRVYSAPRLGRMPAALREAMDRTERSAEQPEVVGRVPGRRPVRRSTNPAHARLPRW</sequence>